<evidence type="ECO:0000256" key="4">
    <source>
        <dbReference type="ARBA" id="ARBA00013115"/>
    </source>
</evidence>
<organism evidence="10 11">
    <name type="scientific">Carboxydocella sporoproducens DSM 16521</name>
    <dbReference type="NCBI Taxonomy" id="1121270"/>
    <lineage>
        <taxon>Bacteria</taxon>
        <taxon>Bacillati</taxon>
        <taxon>Bacillota</taxon>
        <taxon>Clostridia</taxon>
        <taxon>Eubacteriales</taxon>
        <taxon>Clostridiales Family XVI. Incertae Sedis</taxon>
        <taxon>Carboxydocella</taxon>
    </lineage>
</organism>
<protein>
    <recommendedName>
        <fullName evidence="5">Cyanophycinase</fullName>
        <ecNumber evidence="4">3.4.15.6</ecNumber>
    </recommendedName>
</protein>
<dbReference type="GO" id="GO:0008241">
    <property type="term" value="F:peptidyl-dipeptidase activity"/>
    <property type="evidence" value="ECO:0007669"/>
    <property type="project" value="UniProtKB-EC"/>
</dbReference>
<dbReference type="EMBL" id="FUXM01000019">
    <property type="protein sequence ID" value="SKA03798.1"/>
    <property type="molecule type" value="Genomic_DNA"/>
</dbReference>
<feature type="active site" description="Charge relay system" evidence="9">
    <location>
        <position position="123"/>
    </location>
</feature>
<dbReference type="GO" id="GO:0006508">
    <property type="term" value="P:proteolysis"/>
    <property type="evidence" value="ECO:0007669"/>
    <property type="project" value="UniProtKB-KW"/>
</dbReference>
<reference evidence="11" key="1">
    <citation type="submission" date="2017-02" db="EMBL/GenBank/DDBJ databases">
        <authorList>
            <person name="Varghese N."/>
            <person name="Submissions S."/>
        </authorList>
    </citation>
    <scope>NUCLEOTIDE SEQUENCE [LARGE SCALE GENOMIC DNA]</scope>
    <source>
        <strain evidence="11">DSM 16521</strain>
    </source>
</reference>
<evidence type="ECO:0000256" key="9">
    <source>
        <dbReference type="PIRSR" id="PIRSR032067-1"/>
    </source>
</evidence>
<dbReference type="InterPro" id="IPR011811">
    <property type="entry name" value="Peptidase_S51_cyanophycinase"/>
</dbReference>
<accession>A0A1T4QKM0</accession>
<dbReference type="PANTHER" id="PTHR36175">
    <property type="entry name" value="CYANOPHYCINASE"/>
    <property type="match status" value="1"/>
</dbReference>
<proteinExistence type="inferred from homology"/>
<comment type="catalytic activity">
    <reaction evidence="1">
        <text>[L-4-(L-arginin-2-N-yl)aspartate](n) + H2O = [L-4-(L-arginin-2-N-yl)aspartate](n-1) + L-4-(L-arginin-2-N-yl)aspartate</text>
        <dbReference type="Rhea" id="RHEA:12845"/>
        <dbReference type="Rhea" id="RHEA-COMP:13728"/>
        <dbReference type="Rhea" id="RHEA-COMP:13734"/>
        <dbReference type="ChEBI" id="CHEBI:15377"/>
        <dbReference type="ChEBI" id="CHEBI:137986"/>
        <dbReference type="ChEBI" id="CHEBI:137991"/>
        <dbReference type="EC" id="3.4.15.6"/>
    </reaction>
</comment>
<evidence type="ECO:0000256" key="5">
    <source>
        <dbReference type="ARBA" id="ARBA00015719"/>
    </source>
</evidence>
<dbReference type="InterPro" id="IPR005320">
    <property type="entry name" value="Peptidase_S51"/>
</dbReference>
<evidence type="ECO:0000256" key="8">
    <source>
        <dbReference type="ARBA" id="ARBA00022825"/>
    </source>
</evidence>
<dbReference type="NCBIfam" id="TIGR02069">
    <property type="entry name" value="cyanophycinase"/>
    <property type="match status" value="1"/>
</dbReference>
<keyword evidence="6" id="KW-0645">Protease</keyword>
<evidence type="ECO:0000256" key="3">
    <source>
        <dbReference type="ARBA" id="ARBA00006534"/>
    </source>
</evidence>
<evidence type="ECO:0000256" key="7">
    <source>
        <dbReference type="ARBA" id="ARBA00022801"/>
    </source>
</evidence>
<dbReference type="OrthoDB" id="9799980at2"/>
<dbReference type="GO" id="GO:0008236">
    <property type="term" value="F:serine-type peptidase activity"/>
    <property type="evidence" value="ECO:0007669"/>
    <property type="project" value="UniProtKB-KW"/>
</dbReference>
<dbReference type="Proteomes" id="UP000189933">
    <property type="component" value="Unassembled WGS sequence"/>
</dbReference>
<evidence type="ECO:0000313" key="11">
    <source>
        <dbReference type="Proteomes" id="UP000189933"/>
    </source>
</evidence>
<dbReference type="PANTHER" id="PTHR36175:SF1">
    <property type="entry name" value="CYANOPHYCINASE"/>
    <property type="match status" value="1"/>
</dbReference>
<dbReference type="CDD" id="cd03145">
    <property type="entry name" value="GAT1_cyanophycinase"/>
    <property type="match status" value="1"/>
</dbReference>
<dbReference type="SUPFAM" id="SSF52317">
    <property type="entry name" value="Class I glutamine amidotransferase-like"/>
    <property type="match status" value="1"/>
</dbReference>
<dbReference type="AlphaFoldDB" id="A0A1T4QKM0"/>
<dbReference type="PIRSF" id="PIRSF032067">
    <property type="entry name" value="Cyanophycinase"/>
    <property type="match status" value="1"/>
</dbReference>
<feature type="active site" description="Charge relay system" evidence="9">
    <location>
        <position position="192"/>
    </location>
</feature>
<dbReference type="Gene3D" id="3.40.50.880">
    <property type="match status" value="1"/>
</dbReference>
<keyword evidence="8" id="KW-0720">Serine protease</keyword>
<evidence type="ECO:0000256" key="1">
    <source>
        <dbReference type="ARBA" id="ARBA00001092"/>
    </source>
</evidence>
<comment type="function">
    <text evidence="2">Exopeptidase that catalyzes the hydrolytic cleavage of multi-L-arginyl-poly-L-aspartic acid (cyanophycin; a water-insoluble reserve polymer) into aspartate-arginine dipeptides.</text>
</comment>
<name>A0A1T4QKM0_9FIRM</name>
<evidence type="ECO:0000256" key="2">
    <source>
        <dbReference type="ARBA" id="ARBA00002039"/>
    </source>
</evidence>
<sequence length="255" mass="27547">MQAGWLVAIGGAEQKDPPGEILEQLVKRSPPGEMVVITAASTQAGKTGHQYEEALQKLGRQVRILHFNNRAQVRQFIYQDLAPAGIFFTGGDQSRLTALLAGTELLDYLTELWRQGCTLAGTSAGAAVLGSVMIAGGRAEASPRKELVSLAPGFGWLPNTVIDQHFNQRGRFNRLLTVLATFPGILALGLDENTALFVRENIGEVVGEGTVTVLDGREMDFSSAPEVDGFTPLTVTDVRLHSLAAGYKFDLNQRR</sequence>
<dbReference type="EC" id="3.4.15.6" evidence="4"/>
<feature type="active site" description="Charge relay system" evidence="9">
    <location>
        <position position="165"/>
    </location>
</feature>
<evidence type="ECO:0000256" key="6">
    <source>
        <dbReference type="ARBA" id="ARBA00022670"/>
    </source>
</evidence>
<evidence type="ECO:0000313" key="10">
    <source>
        <dbReference type="EMBL" id="SKA03798.1"/>
    </source>
</evidence>
<dbReference type="RefSeq" id="WP_159071759.1">
    <property type="nucleotide sequence ID" value="NZ_FUXM01000019.1"/>
</dbReference>
<keyword evidence="7" id="KW-0378">Hydrolase</keyword>
<dbReference type="Pfam" id="PF03575">
    <property type="entry name" value="Peptidase_S51"/>
    <property type="match status" value="1"/>
</dbReference>
<comment type="similarity">
    <text evidence="3">Belongs to the peptidase S51 family.</text>
</comment>
<dbReference type="InterPro" id="IPR029062">
    <property type="entry name" value="Class_I_gatase-like"/>
</dbReference>
<gene>
    <name evidence="10" type="ORF">SAMN02745885_01687</name>
</gene>
<keyword evidence="11" id="KW-1185">Reference proteome</keyword>